<feature type="domain" description="Cell wall-active antibiotics response LiaF-like C-terminal" evidence="3">
    <location>
        <begin position="241"/>
        <end position="312"/>
    </location>
</feature>
<evidence type="ECO:0000313" key="4">
    <source>
        <dbReference type="EMBL" id="QGU06506.1"/>
    </source>
</evidence>
<name>A0A6B8W6H5_9CORY</name>
<dbReference type="Proteomes" id="UP000424462">
    <property type="component" value="Chromosome"/>
</dbReference>
<dbReference type="Pfam" id="PF09922">
    <property type="entry name" value="LiaF-like_C"/>
    <property type="match status" value="1"/>
</dbReference>
<keyword evidence="1" id="KW-0812">Transmembrane</keyword>
<protein>
    <submittedName>
        <fullName evidence="4">PspC domain protein</fullName>
    </submittedName>
</protein>
<keyword evidence="1" id="KW-0472">Membrane</keyword>
<keyword evidence="1" id="KW-1133">Transmembrane helix</keyword>
<evidence type="ECO:0000256" key="1">
    <source>
        <dbReference type="SAM" id="Phobius"/>
    </source>
</evidence>
<sequence>MQMWETRPARIPKEQGGQGHIAGVCEGIAVRYQIDPLILRIVFVVLAFFGGGIAAYLAAWALMPRYSVPVSPIQALFKSGYPKEREQGWWLLIFFILFSGVLGAGIGEFFGSTTLLALLLSGLGWWALHKKEPVPPAGLLVTHHSETQEAPMNTTPQPDLSGITPAEGYPYPPGRSTPPAWDPLGTAPFAWDLPDPAPVVVEKKRSRLWPWMILGFGALVSTTVVIGGVITFSEGYDGGAVGDTHHSPSSIESGNHQFSGGIGDTTIDLRNLNDVQEGQEITIEGFIGDLDVRLPDNIPVQLSCENGLGDSNCTPGLYNEDAEGELLLVHVEAGIGDTDIDWG</sequence>
<feature type="transmembrane region" description="Helical" evidence="1">
    <location>
        <begin position="89"/>
        <end position="120"/>
    </location>
</feature>
<evidence type="ECO:0000259" key="3">
    <source>
        <dbReference type="Pfam" id="PF09922"/>
    </source>
</evidence>
<accession>A0A6B8W6H5</accession>
<feature type="transmembrane region" description="Helical" evidence="1">
    <location>
        <begin position="37"/>
        <end position="62"/>
    </location>
</feature>
<evidence type="ECO:0000259" key="2">
    <source>
        <dbReference type="Pfam" id="PF04024"/>
    </source>
</evidence>
<organism evidence="4 5">
    <name type="scientific">Corynebacterium occultum</name>
    <dbReference type="NCBI Taxonomy" id="2675219"/>
    <lineage>
        <taxon>Bacteria</taxon>
        <taxon>Bacillati</taxon>
        <taxon>Actinomycetota</taxon>
        <taxon>Actinomycetes</taxon>
        <taxon>Mycobacteriales</taxon>
        <taxon>Corynebacteriaceae</taxon>
        <taxon>Corynebacterium</taxon>
    </lineage>
</organism>
<dbReference type="KEGG" id="cok:COCCU_02760"/>
<keyword evidence="5" id="KW-1185">Reference proteome</keyword>
<dbReference type="InterPro" id="IPR024425">
    <property type="entry name" value="LiaF-like_C"/>
</dbReference>
<gene>
    <name evidence="4" type="ORF">COCCU_02760</name>
</gene>
<evidence type="ECO:0000313" key="5">
    <source>
        <dbReference type="Proteomes" id="UP000424462"/>
    </source>
</evidence>
<dbReference type="AlphaFoldDB" id="A0A6B8W6H5"/>
<dbReference type="InterPro" id="IPR007168">
    <property type="entry name" value="Phageshock_PspC_N"/>
</dbReference>
<proteinExistence type="predicted"/>
<reference evidence="4 5" key="1">
    <citation type="submission" date="2019-11" db="EMBL/GenBank/DDBJ databases">
        <title>Complete genome sequence of Corynebacterium kalinowskii 1959, a novel Corynebacterium species isolated from soil of a small paddock in Vilsendorf, Germany.</title>
        <authorList>
            <person name="Schaffert L."/>
            <person name="Ruwe M."/>
            <person name="Milse J."/>
            <person name="Hanuschka K."/>
            <person name="Ortseifen V."/>
            <person name="Droste J."/>
            <person name="Brandt D."/>
            <person name="Schlueter L."/>
            <person name="Kutter Y."/>
            <person name="Vinke S."/>
            <person name="Viehoefer P."/>
            <person name="Jacob L."/>
            <person name="Luebke N.-C."/>
            <person name="Schulte-Berndt E."/>
            <person name="Hain C."/>
            <person name="Linder M."/>
            <person name="Schmidt P."/>
            <person name="Wollenschlaeger L."/>
            <person name="Luttermann T."/>
            <person name="Thieme E."/>
            <person name="Hassa J."/>
            <person name="Haak M."/>
            <person name="Wittchen M."/>
            <person name="Mentz A."/>
            <person name="Persicke M."/>
            <person name="Busche T."/>
            <person name="Ruckert C."/>
        </authorList>
    </citation>
    <scope>NUCLEOTIDE SEQUENCE [LARGE SCALE GENOMIC DNA]</scope>
    <source>
        <strain evidence="4 5">2039</strain>
    </source>
</reference>
<dbReference type="EMBL" id="CP046455">
    <property type="protein sequence ID" value="QGU06506.1"/>
    <property type="molecule type" value="Genomic_DNA"/>
</dbReference>
<feature type="domain" description="Phage shock protein PspC N-terminal" evidence="2">
    <location>
        <begin position="19"/>
        <end position="65"/>
    </location>
</feature>
<feature type="transmembrane region" description="Helical" evidence="1">
    <location>
        <begin position="211"/>
        <end position="232"/>
    </location>
</feature>
<dbReference type="Pfam" id="PF04024">
    <property type="entry name" value="PspC"/>
    <property type="match status" value="1"/>
</dbReference>